<evidence type="ECO:0008006" key="4">
    <source>
        <dbReference type="Google" id="ProtNLM"/>
    </source>
</evidence>
<keyword evidence="1" id="KW-1133">Transmembrane helix</keyword>
<dbReference type="RefSeq" id="WP_156007017.1">
    <property type="nucleotide sequence ID" value="NZ_CP045483.1"/>
</dbReference>
<keyword evidence="1" id="KW-0812">Transmembrane</keyword>
<protein>
    <recommendedName>
        <fullName evidence="4">Thermopsin</fullName>
    </recommendedName>
</protein>
<proteinExistence type="predicted"/>
<evidence type="ECO:0000313" key="3">
    <source>
        <dbReference type="Proteomes" id="UP000423396"/>
    </source>
</evidence>
<name>A0A650CPR9_9CREN</name>
<dbReference type="GeneID" id="42798911"/>
<sequence>MNGKKIFASSLLVVLFLIPMFSLVPTAQTPKHIVMYQQYMSRLMVTHSGITYDYSYTAYNTTNEQQSTISYTSFHYAVETGKLQTYTGNIVVTVSPFSINVTSQIPQLARVLLIEPNVIEEVVWAGFLNTTSTISGLAYFNSSAELVLQFLNGSTFANVTLTISHKTSQYVLSESLPLVKVSLQKIGEASFTLTVNSTTPERYKKIHFESEGVQAEAPYNVTVAYYNGTYVPAMIWEGEGQGSISLPSLQAEENVEFSAIEFFGINGSTLAYLENAFSSSYLSHQGFLFNVTFNQVESHIRVVINEGVPYAKAKTMSMVNINGNIAIVSITNNGVESTANVNFYHPVYIVYPASLVYVNVSGSGEYVIIYPNSSYVTVSVVTPQSVSVSNVTIGGKSYTAQVVNASGSGYIMFNVSLLRNESFAVFKQTADGMVELNPEDYFVYHGKVVVVDDPSTTYYVVYGYTSASSGVMSNYIIPIVGIIVVLVIVGAVLLLLKRK</sequence>
<dbReference type="EMBL" id="CP045483">
    <property type="protein sequence ID" value="QGR19840.1"/>
    <property type="molecule type" value="Genomic_DNA"/>
</dbReference>
<dbReference type="AlphaFoldDB" id="A0A650CPR9"/>
<evidence type="ECO:0000313" key="2">
    <source>
        <dbReference type="EMBL" id="QGR19840.1"/>
    </source>
</evidence>
<gene>
    <name evidence="2" type="ORF">D1868_07525</name>
</gene>
<reference evidence="2 3" key="1">
    <citation type="submission" date="2019-10" db="EMBL/GenBank/DDBJ databases">
        <title>Genome Sequences from Six Type Strain Members of the Archaeal Family Sulfolobaceae: Acidianus ambivalens, Acidianus infernus, Metallosphaera prunae, Stygiolobus azoricus, Sulfolobus metallicus, and Sulfurisphaera ohwakuensis.</title>
        <authorList>
            <person name="Counts J.A."/>
            <person name="Kelly R.M."/>
        </authorList>
    </citation>
    <scope>NUCLEOTIDE SEQUENCE [LARGE SCALE GENOMIC DNA]</scope>
    <source>
        <strain evidence="2 3">FC6</strain>
    </source>
</reference>
<feature type="transmembrane region" description="Helical" evidence="1">
    <location>
        <begin position="475"/>
        <end position="496"/>
    </location>
</feature>
<accession>A0A650CPR9</accession>
<organism evidence="2 3">
    <name type="scientific">Stygiolobus azoricus</name>
    <dbReference type="NCBI Taxonomy" id="41675"/>
    <lineage>
        <taxon>Archaea</taxon>
        <taxon>Thermoproteota</taxon>
        <taxon>Thermoprotei</taxon>
        <taxon>Sulfolobales</taxon>
        <taxon>Sulfolobaceae</taxon>
        <taxon>Stygiolobus</taxon>
    </lineage>
</organism>
<dbReference type="KEGG" id="sazo:D1868_07525"/>
<dbReference type="Proteomes" id="UP000423396">
    <property type="component" value="Chromosome"/>
</dbReference>
<evidence type="ECO:0000256" key="1">
    <source>
        <dbReference type="SAM" id="Phobius"/>
    </source>
</evidence>
<keyword evidence="3" id="KW-1185">Reference proteome</keyword>
<keyword evidence="1" id="KW-0472">Membrane</keyword>